<feature type="compositionally biased region" description="Low complexity" evidence="1">
    <location>
        <begin position="144"/>
        <end position="158"/>
    </location>
</feature>
<evidence type="ECO:0000256" key="1">
    <source>
        <dbReference type="SAM" id="MobiDB-lite"/>
    </source>
</evidence>
<gene>
    <name evidence="2" type="ORF">XELAEV_18034098mg</name>
</gene>
<dbReference type="EMBL" id="CM004477">
    <property type="protein sequence ID" value="OCT75108.1"/>
    <property type="molecule type" value="Genomic_DNA"/>
</dbReference>
<reference evidence="3" key="1">
    <citation type="journal article" date="2016" name="Nature">
        <title>Genome evolution in the allotetraploid frog Xenopus laevis.</title>
        <authorList>
            <person name="Session A.M."/>
            <person name="Uno Y."/>
            <person name="Kwon T."/>
            <person name="Chapman J.A."/>
            <person name="Toyoda A."/>
            <person name="Takahashi S."/>
            <person name="Fukui A."/>
            <person name="Hikosaka A."/>
            <person name="Suzuki A."/>
            <person name="Kondo M."/>
            <person name="van Heeringen S.J."/>
            <person name="Quigley I."/>
            <person name="Heinz S."/>
            <person name="Ogino H."/>
            <person name="Ochi H."/>
            <person name="Hellsten U."/>
            <person name="Lyons J.B."/>
            <person name="Simakov O."/>
            <person name="Putnam N."/>
            <person name="Stites J."/>
            <person name="Kuroki Y."/>
            <person name="Tanaka T."/>
            <person name="Michiue T."/>
            <person name="Watanabe M."/>
            <person name="Bogdanovic O."/>
            <person name="Lister R."/>
            <person name="Georgiou G."/>
            <person name="Paranjpe S.S."/>
            <person name="van Kruijsbergen I."/>
            <person name="Shu S."/>
            <person name="Carlson J."/>
            <person name="Kinoshita T."/>
            <person name="Ohta Y."/>
            <person name="Mawaribuchi S."/>
            <person name="Jenkins J."/>
            <person name="Grimwood J."/>
            <person name="Schmutz J."/>
            <person name="Mitros T."/>
            <person name="Mozaffari S.V."/>
            <person name="Suzuki Y."/>
            <person name="Haramoto Y."/>
            <person name="Yamamoto T.S."/>
            <person name="Takagi C."/>
            <person name="Heald R."/>
            <person name="Miller K."/>
            <person name="Haudenschild C."/>
            <person name="Kitzman J."/>
            <person name="Nakayama T."/>
            <person name="Izutsu Y."/>
            <person name="Robert J."/>
            <person name="Fortriede J."/>
            <person name="Burns K."/>
            <person name="Lotay V."/>
            <person name="Karimi K."/>
            <person name="Yasuoka Y."/>
            <person name="Dichmann D.S."/>
            <person name="Flajnik M.F."/>
            <person name="Houston D.W."/>
            <person name="Shendure J."/>
            <person name="DuPasquier L."/>
            <person name="Vize P.D."/>
            <person name="Zorn A.M."/>
            <person name="Ito M."/>
            <person name="Marcotte E.M."/>
            <person name="Wallingford J.B."/>
            <person name="Ito Y."/>
            <person name="Asashima M."/>
            <person name="Ueno N."/>
            <person name="Matsuda Y."/>
            <person name="Veenstra G.J."/>
            <person name="Fujiyama A."/>
            <person name="Harland R.M."/>
            <person name="Taira M."/>
            <person name="Rokhsar D.S."/>
        </authorList>
    </citation>
    <scope>NUCLEOTIDE SEQUENCE [LARGE SCALE GENOMIC DNA]</scope>
    <source>
        <strain evidence="3">J</strain>
    </source>
</reference>
<proteinExistence type="predicted"/>
<organism evidence="2 3">
    <name type="scientific">Xenopus laevis</name>
    <name type="common">African clawed frog</name>
    <dbReference type="NCBI Taxonomy" id="8355"/>
    <lineage>
        <taxon>Eukaryota</taxon>
        <taxon>Metazoa</taxon>
        <taxon>Chordata</taxon>
        <taxon>Craniata</taxon>
        <taxon>Vertebrata</taxon>
        <taxon>Euteleostomi</taxon>
        <taxon>Amphibia</taxon>
        <taxon>Batrachia</taxon>
        <taxon>Anura</taxon>
        <taxon>Pipoidea</taxon>
        <taxon>Pipidae</taxon>
        <taxon>Xenopodinae</taxon>
        <taxon>Xenopus</taxon>
        <taxon>Xenopus</taxon>
    </lineage>
</organism>
<evidence type="ECO:0000313" key="2">
    <source>
        <dbReference type="EMBL" id="OCT75108.1"/>
    </source>
</evidence>
<accession>A0A974HEN2</accession>
<dbReference type="Proteomes" id="UP000694892">
    <property type="component" value="Chromosome 6S"/>
</dbReference>
<protein>
    <submittedName>
        <fullName evidence="2">Uncharacterized protein</fullName>
    </submittedName>
</protein>
<feature type="compositionally biased region" description="Basic residues" evidence="1">
    <location>
        <begin position="130"/>
        <end position="142"/>
    </location>
</feature>
<evidence type="ECO:0000313" key="3">
    <source>
        <dbReference type="Proteomes" id="UP000694892"/>
    </source>
</evidence>
<name>A0A974HEN2_XENLA</name>
<dbReference type="AlphaFoldDB" id="A0A974HEN2"/>
<dbReference type="OMA" id="PEWGFLD"/>
<feature type="region of interest" description="Disordered" evidence="1">
    <location>
        <begin position="123"/>
        <end position="158"/>
    </location>
</feature>
<feature type="region of interest" description="Disordered" evidence="1">
    <location>
        <begin position="66"/>
        <end position="85"/>
    </location>
</feature>
<sequence>MIYINHDLAEQVPYCQKLLEKVFGVDVIKEALGVTSRFPSAAATPEPEVKNIDSPYGLKKLEDMLRTGERGKGNRRKSSEENKDANIVREGNNVWLNAEPLGKEKAAFRRRFSAGKKSSSEEHFVINKLLHPKNPNRKHRKNQTPATTITSNTPSSIIPPIEESRVEEITSPTLPITEEVNIVFANESFTEAEKSILEFTPVSNMSAEVNSSLLVNTSTSEPFLNQQQQNAQDVAEPCQPLQEHSLCFNDQLLSVIVQKINDIVDGALSDIIREVYALGEEKCPT</sequence>